<dbReference type="OrthoDB" id="2130735at2759"/>
<evidence type="ECO:0000313" key="2">
    <source>
        <dbReference type="Proteomes" id="UP000799302"/>
    </source>
</evidence>
<proteinExistence type="predicted"/>
<evidence type="ECO:0000313" key="1">
    <source>
        <dbReference type="EMBL" id="KAF2669752.1"/>
    </source>
</evidence>
<dbReference type="InterPro" id="IPR036278">
    <property type="entry name" value="Sialidase_sf"/>
</dbReference>
<organism evidence="1 2">
    <name type="scientific">Microthyrium microscopicum</name>
    <dbReference type="NCBI Taxonomy" id="703497"/>
    <lineage>
        <taxon>Eukaryota</taxon>
        <taxon>Fungi</taxon>
        <taxon>Dikarya</taxon>
        <taxon>Ascomycota</taxon>
        <taxon>Pezizomycotina</taxon>
        <taxon>Dothideomycetes</taxon>
        <taxon>Dothideomycetes incertae sedis</taxon>
        <taxon>Microthyriales</taxon>
        <taxon>Microthyriaceae</taxon>
        <taxon>Microthyrium</taxon>
    </lineage>
</organism>
<accession>A0A6A6UC82</accession>
<dbReference type="CDD" id="cd15482">
    <property type="entry name" value="Sialidase_non-viral"/>
    <property type="match status" value="1"/>
</dbReference>
<dbReference type="AlphaFoldDB" id="A0A6A6UC82"/>
<dbReference type="PANTHER" id="PTHR38792:SF3">
    <property type="entry name" value="BNR_ASP-BOX REPEAT DOMAIN PROTEIN (AFU_ORTHOLOGUE AFUA_7G06430)-RELATED"/>
    <property type="match status" value="1"/>
</dbReference>
<protein>
    <submittedName>
        <fullName evidence="1">BNR/Asp-box repeat protein</fullName>
    </submittedName>
</protein>
<dbReference type="Gene3D" id="2.120.10.10">
    <property type="match status" value="1"/>
</dbReference>
<reference evidence="1" key="1">
    <citation type="journal article" date="2020" name="Stud. Mycol.">
        <title>101 Dothideomycetes genomes: a test case for predicting lifestyles and emergence of pathogens.</title>
        <authorList>
            <person name="Haridas S."/>
            <person name="Albert R."/>
            <person name="Binder M."/>
            <person name="Bloem J."/>
            <person name="Labutti K."/>
            <person name="Salamov A."/>
            <person name="Andreopoulos B."/>
            <person name="Baker S."/>
            <person name="Barry K."/>
            <person name="Bills G."/>
            <person name="Bluhm B."/>
            <person name="Cannon C."/>
            <person name="Castanera R."/>
            <person name="Culley D."/>
            <person name="Daum C."/>
            <person name="Ezra D."/>
            <person name="Gonzalez J."/>
            <person name="Henrissat B."/>
            <person name="Kuo A."/>
            <person name="Liang C."/>
            <person name="Lipzen A."/>
            <person name="Lutzoni F."/>
            <person name="Magnuson J."/>
            <person name="Mondo S."/>
            <person name="Nolan M."/>
            <person name="Ohm R."/>
            <person name="Pangilinan J."/>
            <person name="Park H.-J."/>
            <person name="Ramirez L."/>
            <person name="Alfaro M."/>
            <person name="Sun H."/>
            <person name="Tritt A."/>
            <person name="Yoshinaga Y."/>
            <person name="Zwiers L.-H."/>
            <person name="Turgeon B."/>
            <person name="Goodwin S."/>
            <person name="Spatafora J."/>
            <person name="Crous P."/>
            <person name="Grigoriev I."/>
        </authorList>
    </citation>
    <scope>NUCLEOTIDE SEQUENCE</scope>
    <source>
        <strain evidence="1">CBS 115976</strain>
    </source>
</reference>
<sequence>MFRYEHGHHGVVIYKPPSNYKIPRVLYARTVLLNHTKNSPGTILATWENYSPEPPYFPIHRSTDQGKTWKEISRVYDQVNGWGLRYQPFLYELTESVGDYEAGTILLSGSAIPEDLAQTQIDLYASTDSGVTWKFVSHVARGGKALPDNGLTPVWEPFLMVHNHKLVLYYSDQRDPKHGQKLVHQVTSDLKTWEPPVDDTSVEEYKARPGMTTIAELPNGQFILTFEWCGADEGGCPVHYRLSKDPLDFQNSPYYALKTRDRFAPNGSPYVVWTPEGGSHGTIVVSSGGREEVFINKNLGNPGDWVKVSTGAPTSYTRSLMAMADRKNILIVGGGVLNGKNNTISADVFQIPA</sequence>
<dbReference type="EMBL" id="MU004235">
    <property type="protein sequence ID" value="KAF2669752.1"/>
    <property type="molecule type" value="Genomic_DNA"/>
</dbReference>
<name>A0A6A6UC82_9PEZI</name>
<keyword evidence="2" id="KW-1185">Reference proteome</keyword>
<dbReference type="SUPFAM" id="SSF50939">
    <property type="entry name" value="Sialidases"/>
    <property type="match status" value="1"/>
</dbReference>
<dbReference type="PANTHER" id="PTHR38792">
    <property type="entry name" value="BNR/ASP-BOX REPEAT DOMAIN PROTEIN (AFU_ORTHOLOGUE AFUA_7G06430)-RELATED"/>
    <property type="match status" value="1"/>
</dbReference>
<gene>
    <name evidence="1" type="ORF">BT63DRAFT_433096</name>
</gene>
<dbReference type="Proteomes" id="UP000799302">
    <property type="component" value="Unassembled WGS sequence"/>
</dbReference>